<dbReference type="GeneID" id="63726717"/>
<sequence length="80" mass="8977">MEVDVGWDSPGYCGPASPAQNGHLRHHYDTDGSQFHLPNNPNRAPTNSPARPLQSAHQCVRYKGQRHNTLTQVQERETSE</sequence>
<gene>
    <name evidence="2" type="ORF">ASPVEDRAFT_36395</name>
</gene>
<organism evidence="2 3">
    <name type="scientific">Aspergillus versicolor CBS 583.65</name>
    <dbReference type="NCBI Taxonomy" id="1036611"/>
    <lineage>
        <taxon>Eukaryota</taxon>
        <taxon>Fungi</taxon>
        <taxon>Dikarya</taxon>
        <taxon>Ascomycota</taxon>
        <taxon>Pezizomycotina</taxon>
        <taxon>Eurotiomycetes</taxon>
        <taxon>Eurotiomycetidae</taxon>
        <taxon>Eurotiales</taxon>
        <taxon>Aspergillaceae</taxon>
        <taxon>Aspergillus</taxon>
        <taxon>Aspergillus subgen. Nidulantes</taxon>
    </lineage>
</organism>
<name>A0A1L9P666_ASPVE</name>
<dbReference type="AlphaFoldDB" id="A0A1L9P666"/>
<evidence type="ECO:0000313" key="2">
    <source>
        <dbReference type="EMBL" id="OJI97015.1"/>
    </source>
</evidence>
<feature type="region of interest" description="Disordered" evidence="1">
    <location>
        <begin position="1"/>
        <end position="56"/>
    </location>
</feature>
<dbReference type="RefSeq" id="XP_040662778.1">
    <property type="nucleotide sequence ID" value="XM_040811206.1"/>
</dbReference>
<dbReference type="VEuPathDB" id="FungiDB:ASPVEDRAFT_36395"/>
<evidence type="ECO:0000313" key="3">
    <source>
        <dbReference type="Proteomes" id="UP000184073"/>
    </source>
</evidence>
<keyword evidence="3" id="KW-1185">Reference proteome</keyword>
<proteinExistence type="predicted"/>
<reference evidence="3" key="1">
    <citation type="journal article" date="2017" name="Genome Biol.">
        <title>Comparative genomics reveals high biological diversity and specific adaptations in the industrially and medically important fungal genus Aspergillus.</title>
        <authorList>
            <person name="de Vries R.P."/>
            <person name="Riley R."/>
            <person name="Wiebenga A."/>
            <person name="Aguilar-Osorio G."/>
            <person name="Amillis S."/>
            <person name="Uchima C.A."/>
            <person name="Anderluh G."/>
            <person name="Asadollahi M."/>
            <person name="Askin M."/>
            <person name="Barry K."/>
            <person name="Battaglia E."/>
            <person name="Bayram O."/>
            <person name="Benocci T."/>
            <person name="Braus-Stromeyer S.A."/>
            <person name="Caldana C."/>
            <person name="Canovas D."/>
            <person name="Cerqueira G.C."/>
            <person name="Chen F."/>
            <person name="Chen W."/>
            <person name="Choi C."/>
            <person name="Clum A."/>
            <person name="Dos Santos R.A."/>
            <person name="Damasio A.R."/>
            <person name="Diallinas G."/>
            <person name="Emri T."/>
            <person name="Fekete E."/>
            <person name="Flipphi M."/>
            <person name="Freyberg S."/>
            <person name="Gallo A."/>
            <person name="Gournas C."/>
            <person name="Habgood R."/>
            <person name="Hainaut M."/>
            <person name="Harispe M.L."/>
            <person name="Henrissat B."/>
            <person name="Hilden K.S."/>
            <person name="Hope R."/>
            <person name="Hossain A."/>
            <person name="Karabika E."/>
            <person name="Karaffa L."/>
            <person name="Karanyi Z."/>
            <person name="Krasevec N."/>
            <person name="Kuo A."/>
            <person name="Kusch H."/>
            <person name="LaButti K."/>
            <person name="Lagendijk E.L."/>
            <person name="Lapidus A."/>
            <person name="Levasseur A."/>
            <person name="Lindquist E."/>
            <person name="Lipzen A."/>
            <person name="Logrieco A.F."/>
            <person name="MacCabe A."/>
            <person name="Maekelae M.R."/>
            <person name="Malavazi I."/>
            <person name="Melin P."/>
            <person name="Meyer V."/>
            <person name="Mielnichuk N."/>
            <person name="Miskei M."/>
            <person name="Molnar A.P."/>
            <person name="Mule G."/>
            <person name="Ngan C.Y."/>
            <person name="Orejas M."/>
            <person name="Orosz E."/>
            <person name="Ouedraogo J.P."/>
            <person name="Overkamp K.M."/>
            <person name="Park H.-S."/>
            <person name="Perrone G."/>
            <person name="Piumi F."/>
            <person name="Punt P.J."/>
            <person name="Ram A.F."/>
            <person name="Ramon A."/>
            <person name="Rauscher S."/>
            <person name="Record E."/>
            <person name="Riano-Pachon D.M."/>
            <person name="Robert V."/>
            <person name="Roehrig J."/>
            <person name="Ruller R."/>
            <person name="Salamov A."/>
            <person name="Salih N.S."/>
            <person name="Samson R.A."/>
            <person name="Sandor E."/>
            <person name="Sanguinetti M."/>
            <person name="Schuetze T."/>
            <person name="Sepcic K."/>
            <person name="Shelest E."/>
            <person name="Sherlock G."/>
            <person name="Sophianopoulou V."/>
            <person name="Squina F.M."/>
            <person name="Sun H."/>
            <person name="Susca A."/>
            <person name="Todd R.B."/>
            <person name="Tsang A."/>
            <person name="Unkles S.E."/>
            <person name="van de Wiele N."/>
            <person name="van Rossen-Uffink D."/>
            <person name="Oliveira J.V."/>
            <person name="Vesth T.C."/>
            <person name="Visser J."/>
            <person name="Yu J.-H."/>
            <person name="Zhou M."/>
            <person name="Andersen M.R."/>
            <person name="Archer D.B."/>
            <person name="Baker S.E."/>
            <person name="Benoit I."/>
            <person name="Brakhage A.A."/>
            <person name="Braus G.H."/>
            <person name="Fischer R."/>
            <person name="Frisvad J.C."/>
            <person name="Goldman G.H."/>
            <person name="Houbraken J."/>
            <person name="Oakley B."/>
            <person name="Pocsi I."/>
            <person name="Scazzocchio C."/>
            <person name="Seiboth B."/>
            <person name="vanKuyk P.A."/>
            <person name="Wortman J."/>
            <person name="Dyer P.S."/>
            <person name="Grigoriev I.V."/>
        </authorList>
    </citation>
    <scope>NUCLEOTIDE SEQUENCE [LARGE SCALE GENOMIC DNA]</scope>
    <source>
        <strain evidence="3">CBS 583.65</strain>
    </source>
</reference>
<dbReference type="Proteomes" id="UP000184073">
    <property type="component" value="Unassembled WGS sequence"/>
</dbReference>
<feature type="compositionally biased region" description="Polar residues" evidence="1">
    <location>
        <begin position="31"/>
        <end position="49"/>
    </location>
</feature>
<dbReference type="EMBL" id="KV878125">
    <property type="protein sequence ID" value="OJI97015.1"/>
    <property type="molecule type" value="Genomic_DNA"/>
</dbReference>
<evidence type="ECO:0000256" key="1">
    <source>
        <dbReference type="SAM" id="MobiDB-lite"/>
    </source>
</evidence>
<protein>
    <submittedName>
        <fullName evidence="2">Uncharacterized protein</fullName>
    </submittedName>
</protein>
<accession>A0A1L9P666</accession>